<evidence type="ECO:0000256" key="1">
    <source>
        <dbReference type="ARBA" id="ARBA00008075"/>
    </source>
</evidence>
<evidence type="ECO:0000256" key="5">
    <source>
        <dbReference type="ARBA" id="ARBA00023163"/>
    </source>
</evidence>
<dbReference type="InterPro" id="IPR051243">
    <property type="entry name" value="PcG_WD-repeat"/>
</dbReference>
<dbReference type="SUPFAM" id="SSF117289">
    <property type="entry name" value="Nucleoporin domain"/>
    <property type="match status" value="1"/>
</dbReference>
<dbReference type="InterPro" id="IPR036322">
    <property type="entry name" value="WD40_repeat_dom_sf"/>
</dbReference>
<protein>
    <recommendedName>
        <fullName evidence="10">WD40 repeat-like protein</fullName>
    </recommendedName>
</protein>
<comment type="similarity">
    <text evidence="1">Belongs to the WD repeat ESC family.</text>
</comment>
<keyword evidence="4" id="KW-0805">Transcription regulation</keyword>
<dbReference type="Gene3D" id="2.130.10.10">
    <property type="entry name" value="YVTN repeat-like/Quinoprotein amine dehydrogenase"/>
    <property type="match status" value="1"/>
</dbReference>
<keyword evidence="5" id="KW-0804">Transcription</keyword>
<evidence type="ECO:0000256" key="6">
    <source>
        <dbReference type="PROSITE-ProRule" id="PRU00221"/>
    </source>
</evidence>
<organism evidence="8 9">
    <name type="scientific">Pholiota conissans</name>
    <dbReference type="NCBI Taxonomy" id="109636"/>
    <lineage>
        <taxon>Eukaryota</taxon>
        <taxon>Fungi</taxon>
        <taxon>Dikarya</taxon>
        <taxon>Basidiomycota</taxon>
        <taxon>Agaricomycotina</taxon>
        <taxon>Agaricomycetes</taxon>
        <taxon>Agaricomycetidae</taxon>
        <taxon>Agaricales</taxon>
        <taxon>Agaricineae</taxon>
        <taxon>Strophariaceae</taxon>
        <taxon>Pholiota</taxon>
    </lineage>
</organism>
<dbReference type="SMART" id="SM00320">
    <property type="entry name" value="WD40"/>
    <property type="match status" value="2"/>
</dbReference>
<gene>
    <name evidence="8" type="ORF">BDN70DRAFT_931236</name>
</gene>
<feature type="compositionally biased region" description="Acidic residues" evidence="7">
    <location>
        <begin position="419"/>
        <end position="430"/>
    </location>
</feature>
<accession>A0A9P6D2C9</accession>
<sequence>MAHPQPKHDGQGVQEEEEEYHPWYLHPEFSHPFKLARKITLGRPDAAAFRNLAIFPWDSETLQKLWDGTQYTPEIEKGWKQLVAQYWDAVAVTSDYSLHIFFTQQKKNPLSVRLPEDEQKLLETDTMCVAWAINLDKPLEPLVLFSRGSVLYSYNPERLGINGFMRGHGAAITSIAVHPTVPQLVCTTSRDYTTRIYDLRFEADILVEGNTLRARDKKVDNPVWPPVLKPSLAGAAHGLRLPVSEQEGRGMGRCIGVLMGGRSGGHQAAVLSAAFHPTLPLIATCGDYQESSSFKIISTHAFPKVPSQLIAPRLNLFQHPYQDPLILLAYPKGTSLTIVNPRFMKPRQPYPFPSSIKEKLLGGANHPPPPASPPESEYGADMGFGAGIPPDDVNSPFALPQTQAGAGLSKGKERARREEEEEGEDDEDDGGYNIMRLSGPDEELDHNDDESQDDDDEATVKDGEDEDTEKGEEDDDDDEDEEGFQEITDFINRRPNIEVPPIQVGWSIGLEQGTGQRDEGQRMMACAMGVGGRIIVGVGTKGTVWVWRNDS</sequence>
<dbReference type="SUPFAM" id="SSF50978">
    <property type="entry name" value="WD40 repeat-like"/>
    <property type="match status" value="1"/>
</dbReference>
<dbReference type="PROSITE" id="PS50082">
    <property type="entry name" value="WD_REPEATS_2"/>
    <property type="match status" value="1"/>
</dbReference>
<name>A0A9P6D2C9_9AGAR</name>
<evidence type="ECO:0000256" key="3">
    <source>
        <dbReference type="ARBA" id="ARBA00022737"/>
    </source>
</evidence>
<feature type="region of interest" description="Disordered" evidence="7">
    <location>
        <begin position="343"/>
        <end position="482"/>
    </location>
</feature>
<dbReference type="OrthoDB" id="7318948at2759"/>
<proteinExistence type="inferred from homology"/>
<evidence type="ECO:0000313" key="9">
    <source>
        <dbReference type="Proteomes" id="UP000807469"/>
    </source>
</evidence>
<evidence type="ECO:0000256" key="7">
    <source>
        <dbReference type="SAM" id="MobiDB-lite"/>
    </source>
</evidence>
<dbReference type="PANTHER" id="PTHR10253">
    <property type="entry name" value="POLYCOMB PROTEIN"/>
    <property type="match status" value="1"/>
</dbReference>
<dbReference type="InterPro" id="IPR015943">
    <property type="entry name" value="WD40/YVTN_repeat-like_dom_sf"/>
</dbReference>
<dbReference type="EMBL" id="MU155185">
    <property type="protein sequence ID" value="KAF9481000.1"/>
    <property type="molecule type" value="Genomic_DNA"/>
</dbReference>
<dbReference type="InterPro" id="IPR001680">
    <property type="entry name" value="WD40_rpt"/>
</dbReference>
<keyword evidence="9" id="KW-1185">Reference proteome</keyword>
<evidence type="ECO:0000256" key="4">
    <source>
        <dbReference type="ARBA" id="ARBA00023015"/>
    </source>
</evidence>
<keyword evidence="2 6" id="KW-0853">WD repeat</keyword>
<evidence type="ECO:0008006" key="10">
    <source>
        <dbReference type="Google" id="ProtNLM"/>
    </source>
</evidence>
<reference evidence="8" key="1">
    <citation type="submission" date="2020-11" db="EMBL/GenBank/DDBJ databases">
        <authorList>
            <consortium name="DOE Joint Genome Institute"/>
            <person name="Ahrendt S."/>
            <person name="Riley R."/>
            <person name="Andreopoulos W."/>
            <person name="Labutti K."/>
            <person name="Pangilinan J."/>
            <person name="Ruiz-Duenas F.J."/>
            <person name="Barrasa J.M."/>
            <person name="Sanchez-Garcia M."/>
            <person name="Camarero S."/>
            <person name="Miyauchi S."/>
            <person name="Serrano A."/>
            <person name="Linde D."/>
            <person name="Babiker R."/>
            <person name="Drula E."/>
            <person name="Ayuso-Fernandez I."/>
            <person name="Pacheco R."/>
            <person name="Padilla G."/>
            <person name="Ferreira P."/>
            <person name="Barriuso J."/>
            <person name="Kellner H."/>
            <person name="Castanera R."/>
            <person name="Alfaro M."/>
            <person name="Ramirez L."/>
            <person name="Pisabarro A.G."/>
            <person name="Kuo A."/>
            <person name="Tritt A."/>
            <person name="Lipzen A."/>
            <person name="He G."/>
            <person name="Yan M."/>
            <person name="Ng V."/>
            <person name="Cullen D."/>
            <person name="Martin F."/>
            <person name="Rosso M.-N."/>
            <person name="Henrissat B."/>
            <person name="Hibbett D."/>
            <person name="Martinez A.T."/>
            <person name="Grigoriev I.V."/>
        </authorList>
    </citation>
    <scope>NUCLEOTIDE SEQUENCE</scope>
    <source>
        <strain evidence="8">CIRM-BRFM 674</strain>
    </source>
</reference>
<feature type="compositionally biased region" description="Acidic residues" evidence="7">
    <location>
        <begin position="440"/>
        <end position="482"/>
    </location>
</feature>
<keyword evidence="3" id="KW-0677">Repeat</keyword>
<dbReference type="AlphaFoldDB" id="A0A9P6D2C9"/>
<comment type="caution">
    <text evidence="8">The sequence shown here is derived from an EMBL/GenBank/DDBJ whole genome shotgun (WGS) entry which is preliminary data.</text>
</comment>
<evidence type="ECO:0000313" key="8">
    <source>
        <dbReference type="EMBL" id="KAF9481000.1"/>
    </source>
</evidence>
<dbReference type="Pfam" id="PF00400">
    <property type="entry name" value="WD40"/>
    <property type="match status" value="2"/>
</dbReference>
<dbReference type="Proteomes" id="UP000807469">
    <property type="component" value="Unassembled WGS sequence"/>
</dbReference>
<feature type="repeat" description="WD" evidence="6">
    <location>
        <begin position="165"/>
        <end position="200"/>
    </location>
</feature>
<evidence type="ECO:0000256" key="2">
    <source>
        <dbReference type="ARBA" id="ARBA00022574"/>
    </source>
</evidence>